<name>A0ABW9BFH7_9BURK</name>
<gene>
    <name evidence="1" type="ORF">PQR03_10880</name>
</gene>
<dbReference type="RefSeq" id="WP_408258267.1">
    <property type="nucleotide sequence ID" value="NZ_JAQQCK010000002.1"/>
</dbReference>
<dbReference type="Proteomes" id="UP001629274">
    <property type="component" value="Unassembled WGS sequence"/>
</dbReference>
<dbReference type="EMBL" id="JAQQDR010000004">
    <property type="protein sequence ID" value="MFM0238635.1"/>
    <property type="molecule type" value="Genomic_DNA"/>
</dbReference>
<keyword evidence="2" id="KW-1185">Reference proteome</keyword>
<evidence type="ECO:0000313" key="2">
    <source>
        <dbReference type="Proteomes" id="UP001629274"/>
    </source>
</evidence>
<comment type="caution">
    <text evidence="1">The sequence shown here is derived from an EMBL/GenBank/DDBJ whole genome shotgun (WGS) entry which is preliminary data.</text>
</comment>
<reference evidence="1 2" key="1">
    <citation type="journal article" date="2024" name="Chem. Sci.">
        <title>Discovery of megapolipeptins by genome mining of a Burkholderiales bacteria collection.</title>
        <authorList>
            <person name="Paulo B.S."/>
            <person name="Recchia M.J.J."/>
            <person name="Lee S."/>
            <person name="Fergusson C.H."/>
            <person name="Romanowski S.B."/>
            <person name="Hernandez A."/>
            <person name="Krull N."/>
            <person name="Liu D.Y."/>
            <person name="Cavanagh H."/>
            <person name="Bos A."/>
            <person name="Gray C.A."/>
            <person name="Murphy B.T."/>
            <person name="Linington R.G."/>
            <person name="Eustaquio A.S."/>
        </authorList>
    </citation>
    <scope>NUCLEOTIDE SEQUENCE [LARGE SCALE GENOMIC DNA]</scope>
    <source>
        <strain evidence="1 2">RL17-351-BIE-A</strain>
    </source>
</reference>
<evidence type="ECO:0000313" key="1">
    <source>
        <dbReference type="EMBL" id="MFM0238635.1"/>
    </source>
</evidence>
<proteinExistence type="predicted"/>
<dbReference type="Gene3D" id="3.90.850.10">
    <property type="entry name" value="Fumarylacetoacetase-like, C-terminal domain"/>
    <property type="match status" value="1"/>
</dbReference>
<protein>
    <submittedName>
        <fullName evidence="1">Uncharacterized protein</fullName>
    </submittedName>
</protein>
<sequence>MGHEKAASILVAAGRQGTQGERPPVKLRPSTIDEGFAIQRNAGDVLERGVGVWKCALTAVGKVKSAPIYADLTCRSGECSFSVSSVQSSLKAEPTWPVM</sequence>
<organism evidence="1 2">
    <name type="scientific">Paraburkholderia phytofirmans</name>
    <dbReference type="NCBI Taxonomy" id="261302"/>
    <lineage>
        <taxon>Bacteria</taxon>
        <taxon>Pseudomonadati</taxon>
        <taxon>Pseudomonadota</taxon>
        <taxon>Betaproteobacteria</taxon>
        <taxon>Burkholderiales</taxon>
        <taxon>Burkholderiaceae</taxon>
        <taxon>Paraburkholderia</taxon>
    </lineage>
</organism>
<dbReference type="InterPro" id="IPR036663">
    <property type="entry name" value="Fumarylacetoacetase_C_sf"/>
</dbReference>
<accession>A0ABW9BFH7</accession>